<comment type="caution">
    <text evidence="7">The sequence shown here is derived from an EMBL/GenBank/DDBJ whole genome shotgun (WGS) entry which is preliminary data.</text>
</comment>
<evidence type="ECO:0008006" key="9">
    <source>
        <dbReference type="Google" id="ProtNLM"/>
    </source>
</evidence>
<dbReference type="PANTHER" id="PTHR46621">
    <property type="entry name" value="SNRNA-ACTIVATING PROTEIN COMPLEX SUBUNIT 4"/>
    <property type="match status" value="1"/>
</dbReference>
<dbReference type="PANTHER" id="PTHR46621:SF1">
    <property type="entry name" value="SNRNA-ACTIVATING PROTEIN COMPLEX SUBUNIT 4"/>
    <property type="match status" value="1"/>
</dbReference>
<dbReference type="EMBL" id="JAPFFF010000034">
    <property type="protein sequence ID" value="KAK8843575.1"/>
    <property type="molecule type" value="Genomic_DNA"/>
</dbReference>
<dbReference type="SUPFAM" id="SSF46689">
    <property type="entry name" value="Homeodomain-like"/>
    <property type="match status" value="1"/>
</dbReference>
<dbReference type="Pfam" id="PF13921">
    <property type="entry name" value="Myb_DNA-bind_6"/>
    <property type="match status" value="1"/>
</dbReference>
<evidence type="ECO:0000256" key="2">
    <source>
        <dbReference type="ARBA" id="ARBA00023125"/>
    </source>
</evidence>
<dbReference type="SMART" id="SM00717">
    <property type="entry name" value="SANT"/>
    <property type="match status" value="2"/>
</dbReference>
<keyword evidence="2" id="KW-0238">DNA-binding</keyword>
<protein>
    <recommendedName>
        <fullName evidence="9">Myb-like DNA-binding domain containing protein</fullName>
    </recommendedName>
</protein>
<name>A0ABR2HAT7_9EUKA</name>
<evidence type="ECO:0000256" key="3">
    <source>
        <dbReference type="ARBA" id="ARBA00023163"/>
    </source>
</evidence>
<dbReference type="PROSITE" id="PS51294">
    <property type="entry name" value="HTH_MYB"/>
    <property type="match status" value="2"/>
</dbReference>
<reference evidence="7 8" key="1">
    <citation type="submission" date="2024-04" db="EMBL/GenBank/DDBJ databases">
        <title>Tritrichomonas musculus Genome.</title>
        <authorList>
            <person name="Alves-Ferreira E."/>
            <person name="Grigg M."/>
            <person name="Lorenzi H."/>
            <person name="Galac M."/>
        </authorList>
    </citation>
    <scope>NUCLEOTIDE SEQUENCE [LARGE SCALE GENOMIC DNA]</scope>
    <source>
        <strain evidence="7 8">EAF2021</strain>
    </source>
</reference>
<dbReference type="InterPro" id="IPR001005">
    <property type="entry name" value="SANT/Myb"/>
</dbReference>
<dbReference type="Gene3D" id="1.10.10.60">
    <property type="entry name" value="Homeodomain-like"/>
    <property type="match status" value="2"/>
</dbReference>
<feature type="domain" description="Myb-like" evidence="5">
    <location>
        <begin position="110"/>
        <end position="160"/>
    </location>
</feature>
<evidence type="ECO:0000256" key="4">
    <source>
        <dbReference type="ARBA" id="ARBA00023242"/>
    </source>
</evidence>
<feature type="domain" description="HTH myb-type" evidence="6">
    <location>
        <begin position="61"/>
        <end position="109"/>
    </location>
</feature>
<evidence type="ECO:0000259" key="6">
    <source>
        <dbReference type="PROSITE" id="PS51294"/>
    </source>
</evidence>
<accession>A0ABR2HAT7</accession>
<organism evidence="7 8">
    <name type="scientific">Tritrichomonas musculus</name>
    <dbReference type="NCBI Taxonomy" id="1915356"/>
    <lineage>
        <taxon>Eukaryota</taxon>
        <taxon>Metamonada</taxon>
        <taxon>Parabasalia</taxon>
        <taxon>Tritrichomonadida</taxon>
        <taxon>Tritrichomonadidae</taxon>
        <taxon>Tritrichomonas</taxon>
    </lineage>
</organism>
<dbReference type="Proteomes" id="UP001470230">
    <property type="component" value="Unassembled WGS sequence"/>
</dbReference>
<evidence type="ECO:0000259" key="5">
    <source>
        <dbReference type="PROSITE" id="PS50090"/>
    </source>
</evidence>
<evidence type="ECO:0000256" key="1">
    <source>
        <dbReference type="ARBA" id="ARBA00023015"/>
    </source>
</evidence>
<dbReference type="PROSITE" id="PS50090">
    <property type="entry name" value="MYB_LIKE"/>
    <property type="match status" value="2"/>
</dbReference>
<dbReference type="InterPro" id="IPR009057">
    <property type="entry name" value="Homeodomain-like_sf"/>
</dbReference>
<feature type="domain" description="HTH myb-type" evidence="6">
    <location>
        <begin position="110"/>
        <end position="164"/>
    </location>
</feature>
<evidence type="ECO:0000313" key="8">
    <source>
        <dbReference type="Proteomes" id="UP001470230"/>
    </source>
</evidence>
<proteinExistence type="predicted"/>
<feature type="domain" description="Myb-like" evidence="5">
    <location>
        <begin position="62"/>
        <end position="109"/>
    </location>
</feature>
<keyword evidence="8" id="KW-1185">Reference proteome</keyword>
<evidence type="ECO:0000313" key="7">
    <source>
        <dbReference type="EMBL" id="KAK8843575.1"/>
    </source>
</evidence>
<sequence length="250" mass="30112">MNSNNNINRNAENSDCLMSSLLFCDCSVNEEMINEFDDINYNDDILDDMSNIKKKKKPIFKNRVKWTKDEDKKLMQMIMIFGLKNWRYLAKNMEGRNPRQCRERWFYYLNPNLNHANWTKEEDEMIMKLQNEYGPKWMLISKYFPNRTDAMIKNRYKVLIRMKKEINIREIQISNKMSDIQKNENIFGNNNNLDNSAKQNELINENDSQILEKNSIGLDLYFDNISNSFDDDFFRNENFFLDNKKTNIFS</sequence>
<keyword evidence="1" id="KW-0805">Transcription regulation</keyword>
<keyword evidence="3" id="KW-0804">Transcription</keyword>
<keyword evidence="4" id="KW-0539">Nucleus</keyword>
<dbReference type="InterPro" id="IPR051575">
    <property type="entry name" value="Myb-like_DNA-bd"/>
</dbReference>
<dbReference type="CDD" id="cd00167">
    <property type="entry name" value="SANT"/>
    <property type="match status" value="2"/>
</dbReference>
<dbReference type="InterPro" id="IPR017930">
    <property type="entry name" value="Myb_dom"/>
</dbReference>
<gene>
    <name evidence="7" type="ORF">M9Y10_024632</name>
</gene>